<keyword evidence="13" id="KW-1185">Reference proteome</keyword>
<evidence type="ECO:0000256" key="5">
    <source>
        <dbReference type="ARBA" id="ARBA00022694"/>
    </source>
</evidence>
<dbReference type="EC" id="3.1.26.11" evidence="4"/>
<organism evidence="12 13">
    <name type="scientific">Euplotes crassus</name>
    <dbReference type="NCBI Taxonomy" id="5936"/>
    <lineage>
        <taxon>Eukaryota</taxon>
        <taxon>Sar</taxon>
        <taxon>Alveolata</taxon>
        <taxon>Ciliophora</taxon>
        <taxon>Intramacronucleata</taxon>
        <taxon>Spirotrichea</taxon>
        <taxon>Hypotrichia</taxon>
        <taxon>Euplotida</taxon>
        <taxon>Euplotidae</taxon>
        <taxon>Moneuplotes</taxon>
    </lineage>
</organism>
<evidence type="ECO:0000256" key="10">
    <source>
        <dbReference type="ARBA" id="ARBA00022833"/>
    </source>
</evidence>
<evidence type="ECO:0000259" key="11">
    <source>
        <dbReference type="Pfam" id="PF13691"/>
    </source>
</evidence>
<keyword evidence="10" id="KW-0862">Zinc</keyword>
<keyword evidence="5" id="KW-0819">tRNA processing</keyword>
<reference evidence="12" key="1">
    <citation type="submission" date="2023-07" db="EMBL/GenBank/DDBJ databases">
        <authorList>
            <consortium name="AG Swart"/>
            <person name="Singh M."/>
            <person name="Singh A."/>
            <person name="Seah K."/>
            <person name="Emmerich C."/>
        </authorList>
    </citation>
    <scope>NUCLEOTIDE SEQUENCE</scope>
    <source>
        <strain evidence="12">DP1</strain>
    </source>
</reference>
<comment type="cofactor">
    <cofactor evidence="2">
        <name>Zn(2+)</name>
        <dbReference type="ChEBI" id="CHEBI:29105"/>
    </cofactor>
</comment>
<evidence type="ECO:0000313" key="12">
    <source>
        <dbReference type="EMBL" id="CAI2384764.1"/>
    </source>
</evidence>
<dbReference type="InterPro" id="IPR036866">
    <property type="entry name" value="RibonucZ/Hydroxyglut_hydro"/>
</dbReference>
<proteinExistence type="inferred from homology"/>
<evidence type="ECO:0000256" key="2">
    <source>
        <dbReference type="ARBA" id="ARBA00001947"/>
    </source>
</evidence>
<dbReference type="EMBL" id="CAMPGE010027105">
    <property type="protein sequence ID" value="CAI2384764.1"/>
    <property type="molecule type" value="Genomic_DNA"/>
</dbReference>
<accession>A0AAD1Y5A8</accession>
<dbReference type="PANTHER" id="PTHR12553:SF49">
    <property type="entry name" value="ZINC PHOSPHODIESTERASE ELAC PROTEIN 2"/>
    <property type="match status" value="1"/>
</dbReference>
<dbReference type="GO" id="GO:0042781">
    <property type="term" value="F:3'-tRNA processing endoribonuclease activity"/>
    <property type="evidence" value="ECO:0007669"/>
    <property type="project" value="UniProtKB-EC"/>
</dbReference>
<evidence type="ECO:0000256" key="1">
    <source>
        <dbReference type="ARBA" id="ARBA00000402"/>
    </source>
</evidence>
<name>A0AAD1Y5A8_EUPCR</name>
<feature type="domain" description="tRNase Z endonuclease" evidence="11">
    <location>
        <begin position="13"/>
        <end position="55"/>
    </location>
</feature>
<dbReference type="GO" id="GO:0046872">
    <property type="term" value="F:metal ion binding"/>
    <property type="evidence" value="ECO:0007669"/>
    <property type="project" value="UniProtKB-KW"/>
</dbReference>
<evidence type="ECO:0000256" key="3">
    <source>
        <dbReference type="ARBA" id="ARBA00007823"/>
    </source>
</evidence>
<evidence type="ECO:0000256" key="7">
    <source>
        <dbReference type="ARBA" id="ARBA00022723"/>
    </source>
</evidence>
<comment type="similarity">
    <text evidence="3">Belongs to the RNase Z family.</text>
</comment>
<dbReference type="InterPro" id="IPR027794">
    <property type="entry name" value="tRNase_Z_dom"/>
</dbReference>
<keyword evidence="9" id="KW-0378">Hydrolase</keyword>
<evidence type="ECO:0000256" key="8">
    <source>
        <dbReference type="ARBA" id="ARBA00022759"/>
    </source>
</evidence>
<protein>
    <recommendedName>
        <fullName evidence="4">ribonuclease Z</fullName>
        <ecNumber evidence="4">3.1.26.11</ecNumber>
    </recommendedName>
</protein>
<keyword evidence="7" id="KW-0479">Metal-binding</keyword>
<evidence type="ECO:0000256" key="6">
    <source>
        <dbReference type="ARBA" id="ARBA00022722"/>
    </source>
</evidence>
<evidence type="ECO:0000256" key="4">
    <source>
        <dbReference type="ARBA" id="ARBA00012477"/>
    </source>
</evidence>
<evidence type="ECO:0000256" key="9">
    <source>
        <dbReference type="ARBA" id="ARBA00022801"/>
    </source>
</evidence>
<dbReference type="Pfam" id="PF13691">
    <property type="entry name" value="Lactamase_B_4"/>
    <property type="match status" value="1"/>
</dbReference>
<dbReference type="InterPro" id="IPR047151">
    <property type="entry name" value="RNZ2-like"/>
</dbReference>
<comment type="catalytic activity">
    <reaction evidence="1">
        <text>Endonucleolytic cleavage of RNA, removing extra 3' nucleotides from tRNA precursor, generating 3' termini of tRNAs. A 3'-hydroxy group is left at the tRNA terminus and a 5'-phosphoryl group is left at the trailer molecule.</text>
        <dbReference type="EC" id="3.1.26.11"/>
    </reaction>
</comment>
<keyword evidence="8" id="KW-0255">Endonuclease</keyword>
<dbReference type="SUPFAM" id="SSF56281">
    <property type="entry name" value="Metallo-hydrolase/oxidoreductase"/>
    <property type="match status" value="2"/>
</dbReference>
<dbReference type="AlphaFoldDB" id="A0AAD1Y5A8"/>
<dbReference type="GO" id="GO:1990180">
    <property type="term" value="P:mitochondrial tRNA 3'-end processing"/>
    <property type="evidence" value="ECO:0007669"/>
    <property type="project" value="TreeGrafter"/>
</dbReference>
<dbReference type="Gene3D" id="3.60.15.10">
    <property type="entry name" value="Ribonuclease Z/Hydroxyacylglutathione hydrolase-like"/>
    <property type="match status" value="2"/>
</dbReference>
<dbReference type="PANTHER" id="PTHR12553">
    <property type="entry name" value="ZINC PHOSPHODIESTERASE ELAC PROTEIN 2"/>
    <property type="match status" value="1"/>
</dbReference>
<evidence type="ECO:0000313" key="13">
    <source>
        <dbReference type="Proteomes" id="UP001295684"/>
    </source>
</evidence>
<dbReference type="GO" id="GO:0005739">
    <property type="term" value="C:mitochondrion"/>
    <property type="evidence" value="ECO:0007669"/>
    <property type="project" value="TreeGrafter"/>
</dbReference>
<gene>
    <name evidence="12" type="ORF">ECRASSUSDP1_LOCUS26299</name>
</gene>
<keyword evidence="6" id="KW-0540">Nuclease</keyword>
<sequence length="778" mass="89532">MKYGIRILHNNQRDLSTCVYFQIGEKIYMFNFGDGIQRIASQAKMKFGKVRSLFIPSLLPDHFLGLPGFYLTARDGIRASGNPFSFTVHGPEGFSDKLKDCSYIMGTLEGCGGVYEHSEEMKEFDDLCPQDPGLCVDVHQTNYFQDETVRVETTCNQGKNGGKILSYFVVPKQTRGKFLPQVAKKLGCNPKVHFKKLSLGEDVTLEDGTVIRSSQVVDEALPSESFIINFVPDSTFIDSVVSNPKYEAYFEENISTSTRLSIIYHSTQSWEIFTNEKYLEFMRKFGPNVKHVIDCKDLNTERNLRYKSMALAKQYQSICPRLYPLAPDNLIDFKEQNFHCVEEELKEFDIIFSEAGLRIELYPAKCAGVFNEDVITNKFLINEEEQKVIETISAMNQDARSTSEYLNSIDLANIIPEKTFTNEPEILFCGTISMKPTGTRCSSCIYLNIPGNKATKSEEEKYQTTPRNRFDNNYGIMLDCSEATYGQLYDHFQDKHILDQLLVNLRVVWITHMHGDHCMGLSKIFYERSLAIEKLFSQSEIEESPGEFIIYACVPYFLEDLIKDIPFVKVILTFKLNPETEKYFYNDDPAVAIECTPQNVEGCVPKSYEECLQNIQNMEDNFEPALKQFYSFLNEKLGIKRIYGVEAFHCYEAYGCMVEAEDWRILYSGDTMPNQNHLNYGQGITLLIHEATLENGLEEDAQKKNHTTTGQAIDIANKMNAWRVCLTHFSSRYVKVSEISEDHFKYKTMNAIDHLRLKLSDFEWAYRTLELYKPFYDL</sequence>
<comment type="caution">
    <text evidence="12">The sequence shown here is derived from an EMBL/GenBank/DDBJ whole genome shotgun (WGS) entry which is preliminary data.</text>
</comment>
<dbReference type="Proteomes" id="UP001295684">
    <property type="component" value="Unassembled WGS sequence"/>
</dbReference>